<dbReference type="Pfam" id="PF03722">
    <property type="entry name" value="Hemocyanin_N"/>
    <property type="match status" value="1"/>
</dbReference>
<comment type="caution">
    <text evidence="7">The sequence shown here is derived from an EMBL/GenBank/DDBJ whole genome shotgun (WGS) entry which is preliminary data.</text>
</comment>
<dbReference type="EMBL" id="JABDTM020026700">
    <property type="protein sequence ID" value="KAH0811591.1"/>
    <property type="molecule type" value="Genomic_DNA"/>
</dbReference>
<reference evidence="7" key="2">
    <citation type="submission" date="2021-08" db="EMBL/GenBank/DDBJ databases">
        <authorList>
            <person name="Eriksson T."/>
        </authorList>
    </citation>
    <scope>NUCLEOTIDE SEQUENCE</scope>
    <source>
        <strain evidence="7">Stoneville</strain>
        <tissue evidence="7">Whole head</tissue>
    </source>
</reference>
<dbReference type="Pfam" id="PF06046">
    <property type="entry name" value="Sec6"/>
    <property type="match status" value="1"/>
</dbReference>
<dbReference type="Pfam" id="PF03723">
    <property type="entry name" value="Hemocyanin_C"/>
    <property type="match status" value="1"/>
</dbReference>
<protein>
    <submittedName>
        <fullName evidence="7">Uncharacterized protein</fullName>
    </submittedName>
</protein>
<dbReference type="InterPro" id="IPR005204">
    <property type="entry name" value="Hemocyanin_N"/>
</dbReference>
<dbReference type="PROSITE" id="PS00210">
    <property type="entry name" value="HEMOCYANIN_2"/>
    <property type="match status" value="1"/>
</dbReference>
<dbReference type="Gene3D" id="1.10.357.70">
    <property type="entry name" value="Exocyst complex component Sec6, C-terminal domain"/>
    <property type="match status" value="1"/>
</dbReference>
<gene>
    <name evidence="7" type="ORF">GEV33_011200</name>
</gene>
<dbReference type="SUPFAM" id="SSF48050">
    <property type="entry name" value="Hemocyanin, N-terminal domain"/>
    <property type="match status" value="1"/>
</dbReference>
<dbReference type="InterPro" id="IPR014756">
    <property type="entry name" value="Ig_E-set"/>
</dbReference>
<evidence type="ECO:0000313" key="7">
    <source>
        <dbReference type="EMBL" id="KAH0811591.1"/>
    </source>
</evidence>
<dbReference type="Gene3D" id="1.20.1370.10">
    <property type="entry name" value="Hemocyanin, N-terminal domain"/>
    <property type="match status" value="1"/>
</dbReference>
<evidence type="ECO:0000256" key="1">
    <source>
        <dbReference type="ARBA" id="ARBA00009447"/>
    </source>
</evidence>
<accession>A0A8J6HC23</accession>
<keyword evidence="3" id="KW-0758">Storage protein</keyword>
<keyword evidence="8" id="KW-1185">Reference proteome</keyword>
<dbReference type="Gene3D" id="1.10.357.50">
    <property type="match status" value="1"/>
</dbReference>
<dbReference type="PANTHER" id="PTHR11511">
    <property type="entry name" value="LARVAL STORAGE PROTEIN/PHENOLOXIDASE"/>
    <property type="match status" value="1"/>
</dbReference>
<dbReference type="PRINTS" id="PR00187">
    <property type="entry name" value="HAEMOCYANIN"/>
</dbReference>
<dbReference type="InterPro" id="IPR008922">
    <property type="entry name" value="Di-copper_centre_dom_sf"/>
</dbReference>
<evidence type="ECO:0000259" key="6">
    <source>
        <dbReference type="Pfam" id="PF03723"/>
    </source>
</evidence>
<feature type="domain" description="Hemocyanin N-terminal" evidence="5">
    <location>
        <begin position="768"/>
        <end position="883"/>
    </location>
</feature>
<dbReference type="SUPFAM" id="SSF81296">
    <property type="entry name" value="E set domains"/>
    <property type="match status" value="1"/>
</dbReference>
<dbReference type="Proteomes" id="UP000719412">
    <property type="component" value="Unassembled WGS sequence"/>
</dbReference>
<dbReference type="Pfam" id="PF00372">
    <property type="entry name" value="Hemocyanin_M"/>
    <property type="match status" value="1"/>
</dbReference>
<proteinExistence type="inferred from homology"/>
<evidence type="ECO:0000313" key="8">
    <source>
        <dbReference type="Proteomes" id="UP000719412"/>
    </source>
</evidence>
<dbReference type="InterPro" id="IPR013788">
    <property type="entry name" value="Hemocyanin/hexamerin"/>
</dbReference>
<dbReference type="GO" id="GO:0000145">
    <property type="term" value="C:exocyst"/>
    <property type="evidence" value="ECO:0007669"/>
    <property type="project" value="InterPro"/>
</dbReference>
<dbReference type="Gene3D" id="1.10.1280.10">
    <property type="entry name" value="Di-copper center containing domain from catechol oxidase"/>
    <property type="match status" value="1"/>
</dbReference>
<evidence type="ECO:0000259" key="5">
    <source>
        <dbReference type="Pfam" id="PF03722"/>
    </source>
</evidence>
<dbReference type="FunFam" id="1.10.357.50:FF:000010">
    <property type="entry name" value="exocyst complex component 3"/>
    <property type="match status" value="1"/>
</dbReference>
<feature type="domain" description="Hemocyanin C-terminal" evidence="6">
    <location>
        <begin position="1173"/>
        <end position="1416"/>
    </location>
</feature>
<dbReference type="InterPro" id="IPR042532">
    <property type="entry name" value="EXOC3/Sec6_C"/>
</dbReference>
<feature type="domain" description="Hemocyanin middle" evidence="4">
    <location>
        <begin position="890"/>
        <end position="1164"/>
    </location>
</feature>
<dbReference type="FunFam" id="1.10.357.70:FF:000001">
    <property type="entry name" value="Exocyst complex component 3"/>
    <property type="match status" value="1"/>
</dbReference>
<evidence type="ECO:0000256" key="2">
    <source>
        <dbReference type="ARBA" id="ARBA00022483"/>
    </source>
</evidence>
<reference evidence="7" key="1">
    <citation type="journal article" date="2020" name="J Insects Food Feed">
        <title>The yellow mealworm (Tenebrio molitor) genome: a resource for the emerging insects as food and feed industry.</title>
        <authorList>
            <person name="Eriksson T."/>
            <person name="Andere A."/>
            <person name="Kelstrup H."/>
            <person name="Emery V."/>
            <person name="Picard C."/>
        </authorList>
    </citation>
    <scope>NUCLEOTIDE SEQUENCE</scope>
    <source>
        <strain evidence="7">Stoneville</strain>
        <tissue evidence="7">Whole head</tissue>
    </source>
</reference>
<dbReference type="InterPro" id="IPR037020">
    <property type="entry name" value="Hemocyanin_C_sf"/>
</dbReference>
<evidence type="ECO:0000259" key="4">
    <source>
        <dbReference type="Pfam" id="PF00372"/>
    </source>
</evidence>
<dbReference type="InterPro" id="IPR000896">
    <property type="entry name" value="Hemocyanin/hexamerin_mid_dom"/>
</dbReference>
<dbReference type="InterPro" id="IPR036697">
    <property type="entry name" value="Hemocyanin_N_sf"/>
</dbReference>
<comment type="similarity">
    <text evidence="1">Belongs to the SEC6 family.</text>
</comment>
<dbReference type="SUPFAM" id="SSF48056">
    <property type="entry name" value="Di-copper centre-containing domain"/>
    <property type="match status" value="1"/>
</dbReference>
<organism evidence="7 8">
    <name type="scientific">Tenebrio molitor</name>
    <name type="common">Yellow mealworm beetle</name>
    <dbReference type="NCBI Taxonomy" id="7067"/>
    <lineage>
        <taxon>Eukaryota</taxon>
        <taxon>Metazoa</taxon>
        <taxon>Ecdysozoa</taxon>
        <taxon>Arthropoda</taxon>
        <taxon>Hexapoda</taxon>
        <taxon>Insecta</taxon>
        <taxon>Pterygota</taxon>
        <taxon>Neoptera</taxon>
        <taxon>Endopterygota</taxon>
        <taxon>Coleoptera</taxon>
        <taxon>Polyphaga</taxon>
        <taxon>Cucujiformia</taxon>
        <taxon>Tenebrionidae</taxon>
        <taxon>Tenebrio</taxon>
    </lineage>
</organism>
<dbReference type="GO" id="GO:0045735">
    <property type="term" value="F:nutrient reservoir activity"/>
    <property type="evidence" value="ECO:0007669"/>
    <property type="project" value="UniProtKB-KW"/>
</dbReference>
<dbReference type="InterPro" id="IPR005203">
    <property type="entry name" value="Hemocyanin_C"/>
</dbReference>
<dbReference type="PANTHER" id="PTHR11511:SF5">
    <property type="entry name" value="FAT-BODY PROTEIN 1-RELATED"/>
    <property type="match status" value="1"/>
</dbReference>
<dbReference type="InterPro" id="IPR010326">
    <property type="entry name" value="EXOC3/Sec6"/>
</dbReference>
<dbReference type="Gene3D" id="2.60.40.1520">
    <property type="entry name" value="Hemocyanin, C-terminal domain"/>
    <property type="match status" value="1"/>
</dbReference>
<dbReference type="GO" id="GO:0005615">
    <property type="term" value="C:extracellular space"/>
    <property type="evidence" value="ECO:0007669"/>
    <property type="project" value="UniProtKB-ARBA"/>
</dbReference>
<evidence type="ECO:0000256" key="3">
    <source>
        <dbReference type="ARBA" id="ARBA00022761"/>
    </source>
</evidence>
<dbReference type="GO" id="GO:0006887">
    <property type="term" value="P:exocytosis"/>
    <property type="evidence" value="ECO:0007669"/>
    <property type="project" value="UniProtKB-KW"/>
</dbReference>
<keyword evidence="2" id="KW-0268">Exocytosis</keyword>
<sequence>MADVKLNMRELEATSKASATAHVINMFQRPGQLEKVDQIKRRLTRKKNSVEALLKSAMQQQLDGVRVGLNQLHCCLEDVREIDGSFKKMCGLFAQVPALYNRLSQVREENMRHSQYVTARENLKHIFTVPESVEKTKQWINEGKLLHTHQCLRDLENSRDDLLYELHKLPNQSPHDKSMLKAYFADVETLSNLLEKQLRLILSRTLNTVRKEPTVIVTALRIIEREEKTDQETLKQGKQTGFLPPGRPKKWKEMAFEVLEKSVATRIEGTQVDEREDDKHWLIRYLELTRQLILEDLRVVKTLCVPCFPPRYEIIDKYIQMYHHCLSRHLQELVQNGIEGNEYVTMLSWVSKTYRGTELLGHPDLVEFTKDLGPLLPPAVMERLDGDYLKNIETNYVDWMRNTLNSEEQEWRSNTEPNSDSINYSRTAAPIIIFQMIDQNLQVSKTISDEMTCKVLVLSIEQVVAYGDSYRKAVVDFKNKYFEDRKQVPYFTQYMITIVNNCLQLVDLGSQLEKQYWSPASPAALGENFNKLRSTFIQLRNDAGDFLLEELFLDLDKHFDELFTARWLGTTIPVDTICATLDDYFQDYNRLSEPNYKYVVHQARSSVSKRYLTALLSKKVSFKTYDEAVQAAAKIVKESKQLGKLMDTLCSLEGEDPFETVVLLSEVLKSDDDMLSFELHRIVEKYPDIGEDHLLRLLSLRGDLARSDIRDKVAHLPKPKIPAHQSSVFRTVMKLVLLLVACLFGTIRAVQEEYGVGQRKFKLSDKIFLERQRDILHLFEHVNQPDKNHGKVYSIEGNIDAYTNSSAVKQFVSLYKQGLLPRGEIFSVFYHHHLQQAIALFKLFYYARDFDTLYKTAVWARSDVNEGLFLYALSTALVHREDTFSFILPPIYEVYPFYFFNGEDVEKAQRYKQADKGEGQVYTIYANYSGYYLNLNKEQSLSYYLEDVGLNSFYYYCNIYYPFWMDGDEFKLKNDRRGEQYYYLYQQLLARYYLERLSNGLGEIEFFNYEEPFKYGYYSSLRYPNGLSFPNRPNYARLTETFYNYGQSWTFKSRYGYAYTKVRDLESRFRNSIDSGFLLTESGKMVDLFASDQIDLLGNVVESNPDSVHQRFYGSWQVYARHLLGYSYQPLDKYKVVPSALEHFETAQRDPAFYQLYKRICLYFTQYKMYLPPYSYTELYFPGVKIEKIDFDRLFTYFDSFDSDVSNAVYYSDPEKDSFKIKVRQQRLNHKPFTYRISVNSDKVNDAVVRIYLGPKHDEYGRVLSIDENRVNFVELDVFRYKFQAGQNVIERNSRQFYWYVPDRTTYKELYKKIWGAIEGVEEFQLDSSEAFYGFPNRLLLPKGKPEGQVFQIYVIINPYRAPGRQEVQQNYYFHRVGTGMNYIDNYAFGFPFDRQIVSSEFKVSNSRFQDVVVYHKNLDDLNSSQAQNEP</sequence>
<name>A0A8J6HC23_TENMO</name>